<proteinExistence type="predicted"/>
<protein>
    <submittedName>
        <fullName evidence="1">Uncharacterized protein</fullName>
    </submittedName>
</protein>
<comment type="caution">
    <text evidence="1">The sequence shown here is derived from an EMBL/GenBank/DDBJ whole genome shotgun (WGS) entry which is preliminary data.</text>
</comment>
<sequence length="357" mass="41722">MIDLDLHFVYIPRIWKTNGESKIFRRIHMFLKLASMLVYFRPAHIGPTFTYTRQRVLYQLMKLKPCLVPEVQQLLDITQEAALAYKINKAELETAIQAPDELFSKEQLEKWYSRKVELKSYIKEHKAVIKKILKMQKHFSTRYDTNQTLWETIDKIPDEESPRMSRREKKLLRYKRAVLQETMLLSDIYSESCSLRADIEAALQNKLAEGISNLKLVAGYKGPEIDIAEVCARTYAATSKKYSYVDTNMPDLYANCGFLPEVIQTRVETSRFVKLAKEDKKNPTSRSVVLPKKVYVTYWGQILDPKERGKFTCERPVKQKIISTDAGKGFGWTKRSFFSSKEWIIYYLERAPNPDLL</sequence>
<name>A0ABD3V2C2_SINWO</name>
<organism evidence="1 2">
    <name type="scientific">Sinanodonta woodiana</name>
    <name type="common">Chinese pond mussel</name>
    <name type="synonym">Anodonta woodiana</name>
    <dbReference type="NCBI Taxonomy" id="1069815"/>
    <lineage>
        <taxon>Eukaryota</taxon>
        <taxon>Metazoa</taxon>
        <taxon>Spiralia</taxon>
        <taxon>Lophotrochozoa</taxon>
        <taxon>Mollusca</taxon>
        <taxon>Bivalvia</taxon>
        <taxon>Autobranchia</taxon>
        <taxon>Heteroconchia</taxon>
        <taxon>Palaeoheterodonta</taxon>
        <taxon>Unionida</taxon>
        <taxon>Unionoidea</taxon>
        <taxon>Unionidae</taxon>
        <taxon>Unioninae</taxon>
        <taxon>Sinanodonta</taxon>
    </lineage>
</organism>
<evidence type="ECO:0000313" key="2">
    <source>
        <dbReference type="Proteomes" id="UP001634394"/>
    </source>
</evidence>
<gene>
    <name evidence="1" type="ORF">ACJMK2_014168</name>
</gene>
<dbReference type="Proteomes" id="UP001634394">
    <property type="component" value="Unassembled WGS sequence"/>
</dbReference>
<evidence type="ECO:0000313" key="1">
    <source>
        <dbReference type="EMBL" id="KAL3854933.1"/>
    </source>
</evidence>
<keyword evidence="2" id="KW-1185">Reference proteome</keyword>
<dbReference type="AlphaFoldDB" id="A0ABD3V2C2"/>
<reference evidence="1 2" key="1">
    <citation type="submission" date="2024-11" db="EMBL/GenBank/DDBJ databases">
        <title>Chromosome-level genome assembly of the freshwater bivalve Anodonta woodiana.</title>
        <authorList>
            <person name="Chen X."/>
        </authorList>
    </citation>
    <scope>NUCLEOTIDE SEQUENCE [LARGE SCALE GENOMIC DNA]</scope>
    <source>
        <strain evidence="1">MN2024</strain>
        <tissue evidence="1">Gills</tissue>
    </source>
</reference>
<dbReference type="EMBL" id="JBJQND010000014">
    <property type="protein sequence ID" value="KAL3854933.1"/>
    <property type="molecule type" value="Genomic_DNA"/>
</dbReference>
<accession>A0ABD3V2C2</accession>